<dbReference type="Pfam" id="PF00891">
    <property type="entry name" value="Methyltransf_2"/>
    <property type="match status" value="1"/>
</dbReference>
<dbReference type="InterPro" id="IPR001077">
    <property type="entry name" value="COMT_C"/>
</dbReference>
<reference evidence="6" key="1">
    <citation type="journal article" date="2020" name="Stud. Mycol.">
        <title>101 Dothideomycetes genomes: a test case for predicting lifestyles and emergence of pathogens.</title>
        <authorList>
            <person name="Haridas S."/>
            <person name="Albert R."/>
            <person name="Binder M."/>
            <person name="Bloem J."/>
            <person name="Labutti K."/>
            <person name="Salamov A."/>
            <person name="Andreopoulos B."/>
            <person name="Baker S."/>
            <person name="Barry K."/>
            <person name="Bills G."/>
            <person name="Bluhm B."/>
            <person name="Cannon C."/>
            <person name="Castanera R."/>
            <person name="Culley D."/>
            <person name="Daum C."/>
            <person name="Ezra D."/>
            <person name="Gonzalez J."/>
            <person name="Henrissat B."/>
            <person name="Kuo A."/>
            <person name="Liang C."/>
            <person name="Lipzen A."/>
            <person name="Lutzoni F."/>
            <person name="Magnuson J."/>
            <person name="Mondo S."/>
            <person name="Nolan M."/>
            <person name="Ohm R."/>
            <person name="Pangilinan J."/>
            <person name="Park H.-J."/>
            <person name="Ramirez L."/>
            <person name="Alfaro M."/>
            <person name="Sun H."/>
            <person name="Tritt A."/>
            <person name="Yoshinaga Y."/>
            <person name="Zwiers L.-H."/>
            <person name="Turgeon B."/>
            <person name="Goodwin S."/>
            <person name="Spatafora J."/>
            <person name="Crous P."/>
            <person name="Grigoriev I."/>
        </authorList>
    </citation>
    <scope>NUCLEOTIDE SEQUENCE</scope>
    <source>
        <strain evidence="6">Tuck. ex Michener</strain>
    </source>
</reference>
<dbReference type="SUPFAM" id="SSF53335">
    <property type="entry name" value="S-adenosyl-L-methionine-dependent methyltransferases"/>
    <property type="match status" value="1"/>
</dbReference>
<dbReference type="Gene3D" id="3.40.50.150">
    <property type="entry name" value="Vaccinia Virus protein VP39"/>
    <property type="match status" value="1"/>
</dbReference>
<sequence>MVDNTELVKAAEQLLAAAKGYKGDQLAKMSLLGQTDKFRFLVEGPMDTIFRQWDNMHVTAALDTLTSTGVLQKIPRDGSISAAQLADVADVEEHLVVRCMRIICVQGIAEEPKPDVYAHNAKSLAYLEGDTHWFFKTTLDYQEHALSKFPQYLKTHSKEDLKDLRKSPYAWGHGLEGLTYYQVISENPDRLEMFNRSLAQVDKELPVLGMFPFSSLRAQVEAEPSRPFLVDVGGGVGHVLNSIQREEAPAGFGAPMILQDRPDVLASIAQEEIPHITKMEHDFFRPQPVANAHLYLLRRILHDFYDPVCVELVRNIAGAMGPTSRLLIGDFVVPEKTHLGADFSVYWMDFSMMMLTGREKTAKQFEDILNAAGLDLVKIWPSTVGAQCVVEAKLKSEN</sequence>
<dbReference type="InterPro" id="IPR036390">
    <property type="entry name" value="WH_DNA-bd_sf"/>
</dbReference>
<evidence type="ECO:0000313" key="6">
    <source>
        <dbReference type="EMBL" id="KAF2229881.1"/>
    </source>
</evidence>
<evidence type="ECO:0000256" key="1">
    <source>
        <dbReference type="ARBA" id="ARBA00022603"/>
    </source>
</evidence>
<dbReference type="GO" id="GO:0008171">
    <property type="term" value="F:O-methyltransferase activity"/>
    <property type="evidence" value="ECO:0007669"/>
    <property type="project" value="InterPro"/>
</dbReference>
<dbReference type="SUPFAM" id="SSF46785">
    <property type="entry name" value="Winged helix' DNA-binding domain"/>
    <property type="match status" value="1"/>
</dbReference>
<keyword evidence="7" id="KW-1185">Reference proteome</keyword>
<dbReference type="OrthoDB" id="1535081at2759"/>
<dbReference type="AlphaFoldDB" id="A0A6A6GWC2"/>
<evidence type="ECO:0000256" key="3">
    <source>
        <dbReference type="ARBA" id="ARBA00022691"/>
    </source>
</evidence>
<dbReference type="PANTHER" id="PTHR43712:SF11">
    <property type="entry name" value="O-METHYLTRANSFERASE (AFU_ORTHOLOGUE AFUA_2G17820)-RELATED"/>
    <property type="match status" value="1"/>
</dbReference>
<organism evidence="6 7">
    <name type="scientific">Viridothelium virens</name>
    <name type="common">Speckled blister lichen</name>
    <name type="synonym">Trypethelium virens</name>
    <dbReference type="NCBI Taxonomy" id="1048519"/>
    <lineage>
        <taxon>Eukaryota</taxon>
        <taxon>Fungi</taxon>
        <taxon>Dikarya</taxon>
        <taxon>Ascomycota</taxon>
        <taxon>Pezizomycotina</taxon>
        <taxon>Dothideomycetes</taxon>
        <taxon>Dothideomycetes incertae sedis</taxon>
        <taxon>Trypetheliales</taxon>
        <taxon>Trypetheliaceae</taxon>
        <taxon>Viridothelium</taxon>
    </lineage>
</organism>
<proteinExistence type="predicted"/>
<dbReference type="Gene3D" id="1.10.10.10">
    <property type="entry name" value="Winged helix-like DNA-binding domain superfamily/Winged helix DNA-binding domain"/>
    <property type="match status" value="1"/>
</dbReference>
<keyword evidence="2" id="KW-0808">Transferase</keyword>
<dbReference type="PROSITE" id="PS51683">
    <property type="entry name" value="SAM_OMT_II"/>
    <property type="match status" value="1"/>
</dbReference>
<evidence type="ECO:0000259" key="5">
    <source>
        <dbReference type="Pfam" id="PF00891"/>
    </source>
</evidence>
<dbReference type="InterPro" id="IPR036388">
    <property type="entry name" value="WH-like_DNA-bd_sf"/>
</dbReference>
<dbReference type="EMBL" id="ML991852">
    <property type="protein sequence ID" value="KAF2229881.1"/>
    <property type="molecule type" value="Genomic_DNA"/>
</dbReference>
<dbReference type="GO" id="GO:0032259">
    <property type="term" value="P:methylation"/>
    <property type="evidence" value="ECO:0007669"/>
    <property type="project" value="UniProtKB-KW"/>
</dbReference>
<keyword evidence="1" id="KW-0489">Methyltransferase</keyword>
<evidence type="ECO:0000313" key="7">
    <source>
        <dbReference type="Proteomes" id="UP000800092"/>
    </source>
</evidence>
<dbReference type="Proteomes" id="UP000800092">
    <property type="component" value="Unassembled WGS sequence"/>
</dbReference>
<evidence type="ECO:0000256" key="4">
    <source>
        <dbReference type="PIRSR" id="PIRSR005739-1"/>
    </source>
</evidence>
<evidence type="ECO:0000256" key="2">
    <source>
        <dbReference type="ARBA" id="ARBA00022679"/>
    </source>
</evidence>
<feature type="domain" description="O-methyltransferase C-terminal" evidence="5">
    <location>
        <begin position="176"/>
        <end position="373"/>
    </location>
</feature>
<protein>
    <submittedName>
        <fullName evidence="6">O-methyltransferas-like protein</fullName>
    </submittedName>
</protein>
<gene>
    <name evidence="6" type="ORF">EV356DRAFT_510073</name>
</gene>
<dbReference type="PANTHER" id="PTHR43712">
    <property type="entry name" value="PUTATIVE (AFU_ORTHOLOGUE AFUA_4G14580)-RELATED"/>
    <property type="match status" value="1"/>
</dbReference>
<accession>A0A6A6GWC2</accession>
<keyword evidence="3" id="KW-0949">S-adenosyl-L-methionine</keyword>
<dbReference type="PIRSF" id="PIRSF005739">
    <property type="entry name" value="O-mtase"/>
    <property type="match status" value="1"/>
</dbReference>
<feature type="active site" description="Proton acceptor" evidence="4">
    <location>
        <position position="302"/>
    </location>
</feature>
<name>A0A6A6GWC2_VIRVR</name>
<dbReference type="InterPro" id="IPR029063">
    <property type="entry name" value="SAM-dependent_MTases_sf"/>
</dbReference>
<dbReference type="InterPro" id="IPR016461">
    <property type="entry name" value="COMT-like"/>
</dbReference>